<evidence type="ECO:0000256" key="6">
    <source>
        <dbReference type="ARBA" id="ARBA00022598"/>
    </source>
</evidence>
<evidence type="ECO:0000256" key="7">
    <source>
        <dbReference type="ARBA" id="ARBA00022684"/>
    </source>
</evidence>
<keyword evidence="8" id="KW-0479">Metal-binding</keyword>
<feature type="domain" description="Glutathione synthase substrate-binding" evidence="15">
    <location>
        <begin position="234"/>
        <end position="336"/>
    </location>
</feature>
<feature type="compositionally biased region" description="Polar residues" evidence="14">
    <location>
        <begin position="812"/>
        <end position="834"/>
    </location>
</feature>
<evidence type="ECO:0000256" key="12">
    <source>
        <dbReference type="ARBA" id="ARBA00030403"/>
    </source>
</evidence>
<dbReference type="PANTHER" id="PTHR11130:SF0">
    <property type="entry name" value="GLUTATHIONE SYNTHETASE"/>
    <property type="match status" value="1"/>
</dbReference>
<proteinExistence type="inferred from homology"/>
<keyword evidence="17" id="KW-1185">Reference proteome</keyword>
<dbReference type="EMBL" id="JBICCN010000427">
    <property type="protein sequence ID" value="KAL3069678.1"/>
    <property type="molecule type" value="Genomic_DNA"/>
</dbReference>
<dbReference type="Gene3D" id="3.40.50.1760">
    <property type="entry name" value="Glutathione synthase, substrate-binding domain superfamily, eukaryotic"/>
    <property type="match status" value="1"/>
</dbReference>
<dbReference type="SUPFAM" id="SSF52440">
    <property type="entry name" value="PreATP-grasp domain"/>
    <property type="match status" value="1"/>
</dbReference>
<dbReference type="InterPro" id="IPR014709">
    <property type="entry name" value="Glutathione_synthase_C_euk"/>
</dbReference>
<feature type="region of interest" description="Disordered" evidence="14">
    <location>
        <begin position="739"/>
        <end position="834"/>
    </location>
</feature>
<keyword evidence="7" id="KW-0317">Glutathione biosynthesis</keyword>
<dbReference type="InterPro" id="IPR004887">
    <property type="entry name" value="GSH_synth_subst-bd"/>
</dbReference>
<dbReference type="Gene3D" id="3.30.1490.80">
    <property type="match status" value="1"/>
</dbReference>
<dbReference type="Pfam" id="PF03917">
    <property type="entry name" value="GSH_synth_ATP"/>
    <property type="match status" value="1"/>
</dbReference>
<comment type="similarity">
    <text evidence="3">Belongs to the eukaryotic GSH synthase family.</text>
</comment>
<evidence type="ECO:0000256" key="4">
    <source>
        <dbReference type="ARBA" id="ARBA00012214"/>
    </source>
</evidence>
<evidence type="ECO:0000256" key="3">
    <source>
        <dbReference type="ARBA" id="ARBA00010385"/>
    </source>
</evidence>
<evidence type="ECO:0000256" key="1">
    <source>
        <dbReference type="ARBA" id="ARBA00001946"/>
    </source>
</evidence>
<dbReference type="AlphaFoldDB" id="A0ABD2I948"/>
<dbReference type="InterPro" id="IPR014042">
    <property type="entry name" value="Glutathione_synthase_a-hlx"/>
</dbReference>
<feature type="compositionally biased region" description="Basic and acidic residues" evidence="14">
    <location>
        <begin position="796"/>
        <end position="805"/>
    </location>
</feature>
<evidence type="ECO:0000313" key="16">
    <source>
        <dbReference type="EMBL" id="KAL3069678.1"/>
    </source>
</evidence>
<feature type="compositionally biased region" description="Acidic residues" evidence="14">
    <location>
        <begin position="652"/>
        <end position="688"/>
    </location>
</feature>
<dbReference type="InterPro" id="IPR005615">
    <property type="entry name" value="Glutathione_synthase"/>
</dbReference>
<evidence type="ECO:0000256" key="13">
    <source>
        <dbReference type="ARBA" id="ARBA00048871"/>
    </source>
</evidence>
<dbReference type="FunFam" id="3.30.1490.50:FF:000002">
    <property type="entry name" value="Glutathione synthetase"/>
    <property type="match status" value="1"/>
</dbReference>
<comment type="catalytic activity">
    <reaction evidence="13">
        <text>gamma-L-glutamyl-L-cysteine + glycine + ATP = glutathione + ADP + phosphate + H(+)</text>
        <dbReference type="Rhea" id="RHEA:13557"/>
        <dbReference type="ChEBI" id="CHEBI:15378"/>
        <dbReference type="ChEBI" id="CHEBI:30616"/>
        <dbReference type="ChEBI" id="CHEBI:43474"/>
        <dbReference type="ChEBI" id="CHEBI:57305"/>
        <dbReference type="ChEBI" id="CHEBI:57925"/>
        <dbReference type="ChEBI" id="CHEBI:58173"/>
        <dbReference type="ChEBI" id="CHEBI:456216"/>
        <dbReference type="EC" id="6.3.2.3"/>
    </reaction>
    <physiologicalReaction direction="left-to-right" evidence="13">
        <dbReference type="Rhea" id="RHEA:13558"/>
    </physiologicalReaction>
</comment>
<evidence type="ECO:0000256" key="2">
    <source>
        <dbReference type="ARBA" id="ARBA00004965"/>
    </source>
</evidence>
<dbReference type="GO" id="GO:0005524">
    <property type="term" value="F:ATP binding"/>
    <property type="evidence" value="ECO:0007669"/>
    <property type="project" value="UniProtKB-KW"/>
</dbReference>
<keyword evidence="10" id="KW-0067">ATP-binding</keyword>
<feature type="compositionally biased region" description="Polar residues" evidence="14">
    <location>
        <begin position="698"/>
        <end position="721"/>
    </location>
</feature>
<feature type="region of interest" description="Disordered" evidence="14">
    <location>
        <begin position="640"/>
        <end position="726"/>
    </location>
</feature>
<evidence type="ECO:0000256" key="11">
    <source>
        <dbReference type="ARBA" id="ARBA00022842"/>
    </source>
</evidence>
<comment type="caution">
    <text evidence="16">The sequence shown here is derived from an EMBL/GenBank/DDBJ whole genome shotgun (WGS) entry which is preliminary data.</text>
</comment>
<dbReference type="Gene3D" id="1.10.1080.10">
    <property type="entry name" value="Glutathione Synthetase, Chain A, domain 3"/>
    <property type="match status" value="1"/>
</dbReference>
<dbReference type="NCBIfam" id="TIGR01986">
    <property type="entry name" value="glut_syn_euk"/>
    <property type="match status" value="1"/>
</dbReference>
<dbReference type="InterPro" id="IPR037013">
    <property type="entry name" value="GSH-S_sub-bd_sf"/>
</dbReference>
<accession>A0ABD2I948</accession>
<name>A0ABD2I948_HETSC</name>
<evidence type="ECO:0000256" key="8">
    <source>
        <dbReference type="ARBA" id="ARBA00022723"/>
    </source>
</evidence>
<dbReference type="Gene3D" id="3.30.1490.50">
    <property type="match status" value="1"/>
</dbReference>
<organism evidence="16 17">
    <name type="scientific">Heterodera schachtii</name>
    <name type="common">Sugarbeet cyst nematode worm</name>
    <name type="synonym">Tylenchus schachtii</name>
    <dbReference type="NCBI Taxonomy" id="97005"/>
    <lineage>
        <taxon>Eukaryota</taxon>
        <taxon>Metazoa</taxon>
        <taxon>Ecdysozoa</taxon>
        <taxon>Nematoda</taxon>
        <taxon>Chromadorea</taxon>
        <taxon>Rhabditida</taxon>
        <taxon>Tylenchina</taxon>
        <taxon>Tylenchomorpha</taxon>
        <taxon>Tylenchoidea</taxon>
        <taxon>Heteroderidae</taxon>
        <taxon>Heteroderinae</taxon>
        <taxon>Heterodera</taxon>
    </lineage>
</organism>
<keyword evidence="9" id="KW-0547">Nucleotide-binding</keyword>
<dbReference type="EC" id="6.3.2.3" evidence="4"/>
<dbReference type="GO" id="GO:0046872">
    <property type="term" value="F:metal ion binding"/>
    <property type="evidence" value="ECO:0007669"/>
    <property type="project" value="UniProtKB-KW"/>
</dbReference>
<dbReference type="SUPFAM" id="SSF56059">
    <property type="entry name" value="Glutathione synthetase ATP-binding domain-like"/>
    <property type="match status" value="1"/>
</dbReference>
<evidence type="ECO:0000256" key="10">
    <source>
        <dbReference type="ARBA" id="ARBA00022840"/>
    </source>
</evidence>
<evidence type="ECO:0000313" key="17">
    <source>
        <dbReference type="Proteomes" id="UP001620645"/>
    </source>
</evidence>
<dbReference type="PANTHER" id="PTHR11130">
    <property type="entry name" value="GLUTATHIONE SYNTHETASE"/>
    <property type="match status" value="1"/>
</dbReference>
<comment type="cofactor">
    <cofactor evidence="1">
        <name>Mg(2+)</name>
        <dbReference type="ChEBI" id="CHEBI:18420"/>
    </cofactor>
</comment>
<keyword evidence="11" id="KW-0460">Magnesium</keyword>
<feature type="compositionally biased region" description="Polar residues" evidence="14">
    <location>
        <begin position="780"/>
        <end position="795"/>
    </location>
</feature>
<dbReference type="Gene3D" id="3.30.470.20">
    <property type="entry name" value="ATP-grasp fold, B domain"/>
    <property type="match status" value="1"/>
</dbReference>
<keyword evidence="6" id="KW-0436">Ligase</keyword>
<sequence>MSPSTNTDLVTPNYIAEIVGVNETVAPQQQLNLLVEDALDWAHCFGLVLRTTEHKDRSDVCQAAPFALFPSPFPRNLFDEAMAVQKDLNLLYFRISWDLEFLKEAHQHVIPSDAFTRKMLEILEDVHSGGVKQHITLLTQRADYMCHVTTTDDQTETARQQQFELKQIEVNNIAVSMGGLAQRASVLHRRMLQKTSKTRVIEKIDSVLPENRPIDTLTEGIHNAWKQFGDPNAILLVVVGEVNQNQFDQRFVEYEMEQKTTGQIKIVRLTLTQCSQKLKLDPKEYTLHLDAFKVAVVYFRAGYAPEDYPTQAEWEARRTIERSTAIKCPWIGLQVANTKKVQQVLDTPGAVERFFNGPADEQKVAAIRHVFAKMWGLDRDDAETNKVMQDAITNPQRYVLKPQLEGGGGNHFGEEIVSKLRTLTPAERAAFILMEKIQPLVVKNYLIRPFRPPTLANVVSELGIYGCLVGDGRDLSVSHNNAHGHILRTKSEHVNEGGVAVEKMFKGDEVIFQKKRRFRYTCLEERKMWHFFVRELKAQNPDALRKRITLWEMYEGEERTTKKMFGLESHFRKYMLPRINHAAVPREDLFLLLRFFRAHLTTAQRKELEHLHDCEIECERNGIFLRARIENKAGEFFFPTQEQESTILRPLDDEDQSEGAKTEEEEEDSVVAESVYGDDEDIDEEEREGAENHPPRRQTPSIERNGTTTKSNGPNKASKSNNVDKRKDIVAQNTRSGWISKALLSRPPLSRPPKRKRNNRDTTTVIVLEQDNAVDKDQEQNNTGNGKEQGNNAVNRQEHKRRDTTADVLGSGNASPLARSTPQPMDQENEQSCSNRLSSLLPQLVSPIKQPDNATKVLHQSTSHVVDKTNAINTAKMKRHFLAGSLKLLDSKMNYDAFVRPFTGGKFEKGVRSIAWFVEKA</sequence>
<dbReference type="GO" id="GO:0004363">
    <property type="term" value="F:glutathione synthase activity"/>
    <property type="evidence" value="ECO:0007669"/>
    <property type="project" value="UniProtKB-EC"/>
</dbReference>
<comment type="pathway">
    <text evidence="2">Sulfur metabolism; glutathione biosynthesis; glutathione from L-cysteine and L-glutamate: step 2/2.</text>
</comment>
<evidence type="ECO:0000259" key="15">
    <source>
        <dbReference type="Pfam" id="PF03199"/>
    </source>
</evidence>
<dbReference type="Proteomes" id="UP001620645">
    <property type="component" value="Unassembled WGS sequence"/>
</dbReference>
<dbReference type="Pfam" id="PF03199">
    <property type="entry name" value="GSH_synthase"/>
    <property type="match status" value="1"/>
</dbReference>
<dbReference type="InterPro" id="IPR016185">
    <property type="entry name" value="PreATP-grasp_dom_sf"/>
</dbReference>
<evidence type="ECO:0000256" key="5">
    <source>
        <dbReference type="ARBA" id="ARBA00020821"/>
    </source>
</evidence>
<gene>
    <name evidence="16" type="ORF">niasHS_015912</name>
</gene>
<evidence type="ECO:0000256" key="9">
    <source>
        <dbReference type="ARBA" id="ARBA00022741"/>
    </source>
</evidence>
<evidence type="ECO:0000256" key="14">
    <source>
        <dbReference type="SAM" id="MobiDB-lite"/>
    </source>
</evidence>
<reference evidence="16 17" key="1">
    <citation type="submission" date="2024-10" db="EMBL/GenBank/DDBJ databases">
        <authorList>
            <person name="Kim D."/>
        </authorList>
    </citation>
    <scope>NUCLEOTIDE SEQUENCE [LARGE SCALE GENOMIC DNA]</scope>
    <source>
        <strain evidence="16">Taebaek</strain>
    </source>
</reference>
<protein>
    <recommendedName>
        <fullName evidence="5">Glutathione synthetase</fullName>
        <ecNumber evidence="4">6.3.2.3</ecNumber>
    </recommendedName>
    <alternativeName>
        <fullName evidence="12">Glutathione synthase</fullName>
    </alternativeName>
</protein>
<dbReference type="InterPro" id="IPR014049">
    <property type="entry name" value="Glutathione_synthase_N_euk"/>
</dbReference>